<keyword evidence="2" id="KW-0732">Signal</keyword>
<evidence type="ECO:0000313" key="4">
    <source>
        <dbReference type="Proteomes" id="UP000519439"/>
    </source>
</evidence>
<keyword evidence="1" id="KW-0472">Membrane</keyword>
<sequence>MSRTFKAASLAAMLTAWSGIVMAQTSSGGVPTGVPQSGMDWVWILVALIVVAALLFYFLGRGRGTRL</sequence>
<evidence type="ECO:0000313" key="3">
    <source>
        <dbReference type="EMBL" id="MBB4042204.1"/>
    </source>
</evidence>
<organism evidence="3 4">
    <name type="scientific">Microvirga flocculans</name>
    <dbReference type="NCBI Taxonomy" id="217168"/>
    <lineage>
        <taxon>Bacteria</taxon>
        <taxon>Pseudomonadati</taxon>
        <taxon>Pseudomonadota</taxon>
        <taxon>Alphaproteobacteria</taxon>
        <taxon>Hyphomicrobiales</taxon>
        <taxon>Methylobacteriaceae</taxon>
        <taxon>Microvirga</taxon>
    </lineage>
</organism>
<accession>A0A7W6IIX0</accession>
<feature type="transmembrane region" description="Helical" evidence="1">
    <location>
        <begin position="39"/>
        <end position="59"/>
    </location>
</feature>
<keyword evidence="1" id="KW-1133">Transmembrane helix</keyword>
<proteinExistence type="predicted"/>
<dbReference type="RefSeq" id="WP_027317287.1">
    <property type="nucleotide sequence ID" value="NZ_JACIDC010000024.1"/>
</dbReference>
<dbReference type="AlphaFoldDB" id="A0A7W6IIX0"/>
<protein>
    <recommendedName>
        <fullName evidence="5">LPXTG cell wall anchor domain-containing protein</fullName>
    </recommendedName>
</protein>
<reference evidence="3 4" key="1">
    <citation type="submission" date="2020-08" db="EMBL/GenBank/DDBJ databases">
        <title>Genomic Encyclopedia of Type Strains, Phase IV (KMG-IV): sequencing the most valuable type-strain genomes for metagenomic binning, comparative biology and taxonomic classification.</title>
        <authorList>
            <person name="Goeker M."/>
        </authorList>
    </citation>
    <scope>NUCLEOTIDE SEQUENCE [LARGE SCALE GENOMIC DNA]</scope>
    <source>
        <strain evidence="3 4">DSM 15743</strain>
    </source>
</reference>
<keyword evidence="1" id="KW-0812">Transmembrane</keyword>
<keyword evidence="4" id="KW-1185">Reference proteome</keyword>
<evidence type="ECO:0000256" key="2">
    <source>
        <dbReference type="SAM" id="SignalP"/>
    </source>
</evidence>
<dbReference type="EMBL" id="JACIDC010000024">
    <property type="protein sequence ID" value="MBB4042204.1"/>
    <property type="molecule type" value="Genomic_DNA"/>
</dbReference>
<evidence type="ECO:0000256" key="1">
    <source>
        <dbReference type="SAM" id="Phobius"/>
    </source>
</evidence>
<dbReference type="Proteomes" id="UP000519439">
    <property type="component" value="Unassembled WGS sequence"/>
</dbReference>
<name>A0A7W6IIX0_9HYPH</name>
<comment type="caution">
    <text evidence="3">The sequence shown here is derived from an EMBL/GenBank/DDBJ whole genome shotgun (WGS) entry which is preliminary data.</text>
</comment>
<gene>
    <name evidence="3" type="ORF">GGR34_003892</name>
</gene>
<feature type="chain" id="PRO_5030927407" description="LPXTG cell wall anchor domain-containing protein" evidence="2">
    <location>
        <begin position="24"/>
        <end position="67"/>
    </location>
</feature>
<evidence type="ECO:0008006" key="5">
    <source>
        <dbReference type="Google" id="ProtNLM"/>
    </source>
</evidence>
<feature type="signal peptide" evidence="2">
    <location>
        <begin position="1"/>
        <end position="23"/>
    </location>
</feature>